<proteinExistence type="predicted"/>
<dbReference type="Proteomes" id="UP001162031">
    <property type="component" value="Unassembled WGS sequence"/>
</dbReference>
<protein>
    <recommendedName>
        <fullName evidence="1">Dienelactone hydrolase domain-containing protein</fullName>
    </recommendedName>
</protein>
<dbReference type="EMBL" id="CANTFL010001387">
    <property type="protein sequence ID" value="CAI5738608.1"/>
    <property type="molecule type" value="Genomic_DNA"/>
</dbReference>
<gene>
    <name evidence="2" type="ORF">HBR001_LOCUS7543</name>
</gene>
<dbReference type="GO" id="GO:0016787">
    <property type="term" value="F:hydrolase activity"/>
    <property type="evidence" value="ECO:0007669"/>
    <property type="project" value="InterPro"/>
</dbReference>
<keyword evidence="3" id="KW-1185">Reference proteome</keyword>
<evidence type="ECO:0000313" key="3">
    <source>
        <dbReference type="Proteomes" id="UP001162031"/>
    </source>
</evidence>
<accession>A0AAV0UQV2</accession>
<feature type="domain" description="Dienelactone hydrolase" evidence="1">
    <location>
        <begin position="30"/>
        <end position="249"/>
    </location>
</feature>
<sequence>MSCCPATAEPARGPADHFGVMKKTGNTNIYVTGPASATAGILVYPDIYGLDSGRTKSDADTMGKLGYAVVVIDLTDGDYVEDLDDLQQWLKKYTFAQHLSPRIQDAIKYLKTEVGVERLVSYGMCWGAWVGATQTAQNDPVVLGHVSFQPSWIVESWLKGGDAAVGTLAKSVHVPQLLLVAGDDPDYLKPGARIHDILRSRADIGPESDVMLFADEKHGWVHRGDLENVATKSAVTEAWHSAAKFIQTICPP</sequence>
<dbReference type="PANTHER" id="PTHR17630">
    <property type="entry name" value="DIENELACTONE HYDROLASE"/>
    <property type="match status" value="1"/>
</dbReference>
<evidence type="ECO:0000259" key="1">
    <source>
        <dbReference type="Pfam" id="PF01738"/>
    </source>
</evidence>
<dbReference type="Pfam" id="PF01738">
    <property type="entry name" value="DLH"/>
    <property type="match status" value="1"/>
</dbReference>
<dbReference type="PANTHER" id="PTHR17630:SF44">
    <property type="entry name" value="PROTEIN AIM2"/>
    <property type="match status" value="1"/>
</dbReference>
<evidence type="ECO:0000313" key="2">
    <source>
        <dbReference type="EMBL" id="CAI5738608.1"/>
    </source>
</evidence>
<dbReference type="Gene3D" id="3.40.50.1820">
    <property type="entry name" value="alpha/beta hydrolase"/>
    <property type="match status" value="1"/>
</dbReference>
<reference evidence="2" key="1">
    <citation type="submission" date="2022-12" db="EMBL/GenBank/DDBJ databases">
        <authorList>
            <person name="Webb A."/>
        </authorList>
    </citation>
    <scope>NUCLEOTIDE SEQUENCE</scope>
    <source>
        <strain evidence="2">Hp1</strain>
    </source>
</reference>
<name>A0AAV0UQV2_HYABA</name>
<dbReference type="SUPFAM" id="SSF53474">
    <property type="entry name" value="alpha/beta-Hydrolases"/>
    <property type="match status" value="1"/>
</dbReference>
<dbReference type="AlphaFoldDB" id="A0AAV0UQV2"/>
<dbReference type="InterPro" id="IPR002925">
    <property type="entry name" value="Dienelactn_hydro"/>
</dbReference>
<dbReference type="InterPro" id="IPR029058">
    <property type="entry name" value="AB_hydrolase_fold"/>
</dbReference>
<comment type="caution">
    <text evidence="2">The sequence shown here is derived from an EMBL/GenBank/DDBJ whole genome shotgun (WGS) entry which is preliminary data.</text>
</comment>
<organism evidence="2 3">
    <name type="scientific">Hyaloperonospora brassicae</name>
    <name type="common">Brassica downy mildew</name>
    <name type="synonym">Peronospora brassicae</name>
    <dbReference type="NCBI Taxonomy" id="162125"/>
    <lineage>
        <taxon>Eukaryota</taxon>
        <taxon>Sar</taxon>
        <taxon>Stramenopiles</taxon>
        <taxon>Oomycota</taxon>
        <taxon>Peronosporomycetes</taxon>
        <taxon>Peronosporales</taxon>
        <taxon>Peronosporaceae</taxon>
        <taxon>Hyaloperonospora</taxon>
    </lineage>
</organism>